<dbReference type="InterPro" id="IPR024498">
    <property type="entry name" value="DUF2786"/>
</dbReference>
<evidence type="ECO:0000259" key="2">
    <source>
        <dbReference type="Pfam" id="PF10979"/>
    </source>
</evidence>
<accession>A0A495JQJ1</accession>
<evidence type="ECO:0000313" key="4">
    <source>
        <dbReference type="EMBL" id="RKR91250.1"/>
    </source>
</evidence>
<evidence type="ECO:0000313" key="5">
    <source>
        <dbReference type="Proteomes" id="UP000277671"/>
    </source>
</evidence>
<sequence length="425" mass="45796">MSAATGSGTAAHARIEIRSLVLVTSVRERIRAVVTGAVGYEPGLDALTVAPAAEVDPALVAAVHEAVARLSGKGWQPAELHRVVARRGQPQQDELLTDAIAAHLRRFPRATVDQRWLAQADALGARVWWNDDATYLDEVARRWRIDRVAVLDVVLSLLTTLAELPPVEVLVPPPGTPVAAASRPAGGSSRVDTRLLDRVRALLAKAESTTFPAEAEAYTAKAQELVTRHSLDEALLIARGGETATVVPFARRIGVDHPYEGEKASLLDAVARANRCHTVWSPELAFSTVFGFDADIDAVDLLYTSLLVQAHRAMARTEPPGGKAGRARLKTFRQSFLVAFSVRIGERLATAAQAALEEATSDSSTSTVTDPADLLPVLASRDEQVRETMNRIFPRTVRARGSRVDSREGWESGRDAADRAALPDS</sequence>
<feature type="compositionally biased region" description="Basic and acidic residues" evidence="1">
    <location>
        <begin position="402"/>
        <end position="418"/>
    </location>
</feature>
<organism evidence="4 5">
    <name type="scientific">Micromonospora pisi</name>
    <dbReference type="NCBI Taxonomy" id="589240"/>
    <lineage>
        <taxon>Bacteria</taxon>
        <taxon>Bacillati</taxon>
        <taxon>Actinomycetota</taxon>
        <taxon>Actinomycetes</taxon>
        <taxon>Micromonosporales</taxon>
        <taxon>Micromonosporaceae</taxon>
        <taxon>Micromonospora</taxon>
    </lineage>
</organism>
<dbReference type="Pfam" id="PF10979">
    <property type="entry name" value="DUF2786"/>
    <property type="match status" value="1"/>
</dbReference>
<protein>
    <submittedName>
        <fullName evidence="4">Uncharacterized protein DUF2786</fullName>
    </submittedName>
</protein>
<proteinExistence type="predicted"/>
<name>A0A495JQJ1_9ACTN</name>
<comment type="caution">
    <text evidence="4">The sequence shown here is derived from an EMBL/GenBank/DDBJ whole genome shotgun (WGS) entry which is preliminary data.</text>
</comment>
<feature type="domain" description="DUF7168" evidence="3">
    <location>
        <begin position="264"/>
        <end position="361"/>
    </location>
</feature>
<evidence type="ECO:0000256" key="1">
    <source>
        <dbReference type="SAM" id="MobiDB-lite"/>
    </source>
</evidence>
<dbReference type="AlphaFoldDB" id="A0A495JQJ1"/>
<dbReference type="InterPro" id="IPR055592">
    <property type="entry name" value="DUF7168"/>
</dbReference>
<reference evidence="4 5" key="1">
    <citation type="submission" date="2018-10" db="EMBL/GenBank/DDBJ databases">
        <title>Sequencing the genomes of 1000 actinobacteria strains.</title>
        <authorList>
            <person name="Klenk H.-P."/>
        </authorList>
    </citation>
    <scope>NUCLEOTIDE SEQUENCE [LARGE SCALE GENOMIC DNA]</scope>
    <source>
        <strain evidence="4 5">DSM 45175</strain>
    </source>
</reference>
<dbReference type="Proteomes" id="UP000277671">
    <property type="component" value="Unassembled WGS sequence"/>
</dbReference>
<evidence type="ECO:0000259" key="3">
    <source>
        <dbReference type="Pfam" id="PF23771"/>
    </source>
</evidence>
<feature type="domain" description="DUF2786" evidence="2">
    <location>
        <begin position="194"/>
        <end position="233"/>
    </location>
</feature>
<dbReference type="Pfam" id="PF23771">
    <property type="entry name" value="DUF7168"/>
    <property type="match status" value="1"/>
</dbReference>
<dbReference type="EMBL" id="RBKT01000001">
    <property type="protein sequence ID" value="RKR91250.1"/>
    <property type="molecule type" value="Genomic_DNA"/>
</dbReference>
<keyword evidence="5" id="KW-1185">Reference proteome</keyword>
<gene>
    <name evidence="4" type="ORF">BDK92_5643</name>
</gene>
<feature type="region of interest" description="Disordered" evidence="1">
    <location>
        <begin position="398"/>
        <end position="425"/>
    </location>
</feature>